<dbReference type="InterPro" id="IPR055170">
    <property type="entry name" value="GFO_IDH_MocA-like_dom"/>
</dbReference>
<protein>
    <recommendedName>
        <fullName evidence="1">GFO/IDH/MocA-like oxidoreductase domain-containing protein</fullName>
    </recommendedName>
</protein>
<dbReference type="AlphaFoldDB" id="A0A383E9D8"/>
<name>A0A383E9D8_9ZZZZ</name>
<feature type="domain" description="GFO/IDH/MocA-like oxidoreductase" evidence="1">
    <location>
        <begin position="2"/>
        <end position="85"/>
    </location>
</feature>
<sequence length="185" mass="20589">PYYITALVNILGPVKRVAAVTTKAFEERVATSEKAYGLKIPVHTTTHLTGILEFVNGTIITMIMSFDMWSHGLPCIELYGTDGSIKVPDPNGFGGSVQIAKARENWDEVPLEFPHNARIIGLIDMVRAIRNDRPHRVNGDLAYHVLEVMLAFDKSSQTAQHIKIDSTVERPNPLPVGLNEWEVED</sequence>
<evidence type="ECO:0000313" key="2">
    <source>
        <dbReference type="EMBL" id="SVE53456.1"/>
    </source>
</evidence>
<dbReference type="EMBL" id="UINC01224023">
    <property type="protein sequence ID" value="SVE53456.1"/>
    <property type="molecule type" value="Genomic_DNA"/>
</dbReference>
<feature type="non-terminal residue" evidence="2">
    <location>
        <position position="1"/>
    </location>
</feature>
<dbReference type="SUPFAM" id="SSF55347">
    <property type="entry name" value="Glyceraldehyde-3-phosphate dehydrogenase-like, C-terminal domain"/>
    <property type="match status" value="1"/>
</dbReference>
<dbReference type="Gene3D" id="3.30.360.10">
    <property type="entry name" value="Dihydrodipicolinate Reductase, domain 2"/>
    <property type="match status" value="1"/>
</dbReference>
<proteinExistence type="predicted"/>
<reference evidence="2" key="1">
    <citation type="submission" date="2018-05" db="EMBL/GenBank/DDBJ databases">
        <authorList>
            <person name="Lanie J.A."/>
            <person name="Ng W.-L."/>
            <person name="Kazmierczak K.M."/>
            <person name="Andrzejewski T.M."/>
            <person name="Davidsen T.M."/>
            <person name="Wayne K.J."/>
            <person name="Tettelin H."/>
            <person name="Glass J.I."/>
            <person name="Rusch D."/>
            <person name="Podicherti R."/>
            <person name="Tsui H.-C.T."/>
            <person name="Winkler M.E."/>
        </authorList>
    </citation>
    <scope>NUCLEOTIDE SEQUENCE</scope>
</reference>
<evidence type="ECO:0000259" key="1">
    <source>
        <dbReference type="Pfam" id="PF22725"/>
    </source>
</evidence>
<gene>
    <name evidence="2" type="ORF">METZ01_LOCUS506310</name>
</gene>
<organism evidence="2">
    <name type="scientific">marine metagenome</name>
    <dbReference type="NCBI Taxonomy" id="408172"/>
    <lineage>
        <taxon>unclassified sequences</taxon>
        <taxon>metagenomes</taxon>
        <taxon>ecological metagenomes</taxon>
    </lineage>
</organism>
<accession>A0A383E9D8</accession>
<dbReference type="Pfam" id="PF22725">
    <property type="entry name" value="GFO_IDH_MocA_C3"/>
    <property type="match status" value="1"/>
</dbReference>